<proteinExistence type="predicted"/>
<evidence type="ECO:0000313" key="1">
    <source>
        <dbReference type="EMBL" id="CAE7513688.1"/>
    </source>
</evidence>
<keyword evidence="2" id="KW-1185">Reference proteome</keyword>
<dbReference type="Proteomes" id="UP000604046">
    <property type="component" value="Unassembled WGS sequence"/>
</dbReference>
<gene>
    <name evidence="1" type="ORF">SNAT2548_LOCUS28754</name>
</gene>
<protein>
    <submittedName>
        <fullName evidence="1">Uncharacterized protein</fullName>
    </submittedName>
</protein>
<sequence>MALCGGFQDFSFDGGVADNAPVILQPASFAQDSWVSSCWDNDGTTEDAYLQRYYGARYNASVQGALNRTTVSGDYYHKLRMKHVLQFAYALQKKKNNMRKKQKKKRVSEANYEGFGSSYICAAGTILGPQDKDTKLRSSAAVERLLWLGCKRRMQSVIPAKKACDSTTDVQTQCDTWEYVFNKPHPTYNCIVRDFCTSADYNCLAVRGQYILHPSSWEAFAAW</sequence>
<reference evidence="1" key="1">
    <citation type="submission" date="2021-02" db="EMBL/GenBank/DDBJ databases">
        <authorList>
            <person name="Dougan E. K."/>
            <person name="Rhodes N."/>
            <person name="Thang M."/>
            <person name="Chan C."/>
        </authorList>
    </citation>
    <scope>NUCLEOTIDE SEQUENCE</scope>
</reference>
<organism evidence="1 2">
    <name type="scientific">Symbiodinium natans</name>
    <dbReference type="NCBI Taxonomy" id="878477"/>
    <lineage>
        <taxon>Eukaryota</taxon>
        <taxon>Sar</taxon>
        <taxon>Alveolata</taxon>
        <taxon>Dinophyceae</taxon>
        <taxon>Suessiales</taxon>
        <taxon>Symbiodiniaceae</taxon>
        <taxon>Symbiodinium</taxon>
    </lineage>
</organism>
<comment type="caution">
    <text evidence="1">The sequence shown here is derived from an EMBL/GenBank/DDBJ whole genome shotgun (WGS) entry which is preliminary data.</text>
</comment>
<name>A0A812T4F1_9DINO</name>
<dbReference type="EMBL" id="CAJNDS010002529">
    <property type="protein sequence ID" value="CAE7513688.1"/>
    <property type="molecule type" value="Genomic_DNA"/>
</dbReference>
<evidence type="ECO:0000313" key="2">
    <source>
        <dbReference type="Proteomes" id="UP000604046"/>
    </source>
</evidence>
<dbReference type="OrthoDB" id="446080at2759"/>
<dbReference type="AlphaFoldDB" id="A0A812T4F1"/>
<accession>A0A812T4F1</accession>